<organism evidence="2 3">
    <name type="scientific">Lasiodiplodia hormozganensis</name>
    <dbReference type="NCBI Taxonomy" id="869390"/>
    <lineage>
        <taxon>Eukaryota</taxon>
        <taxon>Fungi</taxon>
        <taxon>Dikarya</taxon>
        <taxon>Ascomycota</taxon>
        <taxon>Pezizomycotina</taxon>
        <taxon>Dothideomycetes</taxon>
        <taxon>Dothideomycetes incertae sedis</taxon>
        <taxon>Botryosphaeriales</taxon>
        <taxon>Botryosphaeriaceae</taxon>
        <taxon>Lasiodiplodia</taxon>
    </lineage>
</organism>
<feature type="compositionally biased region" description="Basic and acidic residues" evidence="1">
    <location>
        <begin position="108"/>
        <end position="125"/>
    </location>
</feature>
<dbReference type="Proteomes" id="UP001175001">
    <property type="component" value="Unassembled WGS sequence"/>
</dbReference>
<sequence>MWLEVISRNGFEIARCSLDCEIPETAKDFELCEAPYDQLMMLIIESHSMDSKDLENEEEEEDWEADEDEEVYGDEGGEEDEQAKDDEKGESNESNKSDGDDMDDEEEVKQSEKEEEDKKENSPEEPRTYFGLLLLPKARKADSWVRVGVFMLRSDIHGRTVLDNCSERVVRVV</sequence>
<dbReference type="AlphaFoldDB" id="A0AA39TV31"/>
<gene>
    <name evidence="2" type="ORF">DIS24_g12443</name>
</gene>
<evidence type="ECO:0000313" key="2">
    <source>
        <dbReference type="EMBL" id="KAK0609158.1"/>
    </source>
</evidence>
<keyword evidence="3" id="KW-1185">Reference proteome</keyword>
<comment type="caution">
    <text evidence="2">The sequence shown here is derived from an EMBL/GenBank/DDBJ whole genome shotgun (WGS) entry which is preliminary data.</text>
</comment>
<evidence type="ECO:0000256" key="1">
    <source>
        <dbReference type="SAM" id="MobiDB-lite"/>
    </source>
</evidence>
<accession>A0AA39TV31</accession>
<feature type="compositionally biased region" description="Acidic residues" evidence="1">
    <location>
        <begin position="55"/>
        <end position="84"/>
    </location>
</feature>
<evidence type="ECO:0000313" key="3">
    <source>
        <dbReference type="Proteomes" id="UP001175001"/>
    </source>
</evidence>
<reference evidence="2" key="1">
    <citation type="submission" date="2023-06" db="EMBL/GenBank/DDBJ databases">
        <title>Multi-omics analyses reveal the molecular pathogenesis toolkit of Lasiodiplodia hormozganensis, a cross-kingdom pathogen.</title>
        <authorList>
            <person name="Felix C."/>
            <person name="Meneses R."/>
            <person name="Goncalves M.F.M."/>
            <person name="Tilleman L."/>
            <person name="Duarte A.S."/>
            <person name="Jorrin-Novo J.V."/>
            <person name="Van De Peer Y."/>
            <person name="Deforce D."/>
            <person name="Van Nieuwerburgh F."/>
            <person name="Esteves A.C."/>
            <person name="Alves A."/>
        </authorList>
    </citation>
    <scope>NUCLEOTIDE SEQUENCE</scope>
    <source>
        <strain evidence="2">CBS 339.90</strain>
    </source>
</reference>
<proteinExistence type="predicted"/>
<feature type="compositionally biased region" description="Basic and acidic residues" evidence="1">
    <location>
        <begin position="85"/>
        <end position="99"/>
    </location>
</feature>
<dbReference type="EMBL" id="JAUJDW010000271">
    <property type="protein sequence ID" value="KAK0609158.1"/>
    <property type="molecule type" value="Genomic_DNA"/>
</dbReference>
<protein>
    <submittedName>
        <fullName evidence="2">Uncharacterized protein</fullName>
    </submittedName>
</protein>
<feature type="region of interest" description="Disordered" evidence="1">
    <location>
        <begin position="50"/>
        <end position="125"/>
    </location>
</feature>
<name>A0AA39TV31_9PEZI</name>